<dbReference type="Pfam" id="PF07690">
    <property type="entry name" value="MFS_1"/>
    <property type="match status" value="1"/>
</dbReference>
<evidence type="ECO:0000313" key="9">
    <source>
        <dbReference type="EMBL" id="AEV29652.1"/>
    </source>
</evidence>
<feature type="transmembrane region" description="Helical" evidence="7">
    <location>
        <begin position="155"/>
        <end position="175"/>
    </location>
</feature>
<keyword evidence="10" id="KW-1185">Reference proteome</keyword>
<evidence type="ECO:0000259" key="8">
    <source>
        <dbReference type="PROSITE" id="PS50850"/>
    </source>
</evidence>
<reference evidence="9 10" key="1">
    <citation type="submission" date="2011-11" db="EMBL/GenBank/DDBJ databases">
        <title>Complete sequence of Spirochaeta sp. grapes.</title>
        <authorList>
            <consortium name="US DOE Joint Genome Institute"/>
            <person name="Lucas S."/>
            <person name="Han J."/>
            <person name="Lapidus A."/>
            <person name="Cheng J.-F."/>
            <person name="Goodwin L."/>
            <person name="Pitluck S."/>
            <person name="Peters L."/>
            <person name="Ovchinnikova G."/>
            <person name="Munk A.C."/>
            <person name="Detter J.C."/>
            <person name="Han C."/>
            <person name="Tapia R."/>
            <person name="Land M."/>
            <person name="Hauser L."/>
            <person name="Kyrpides N."/>
            <person name="Ivanova N."/>
            <person name="Pagani I."/>
            <person name="Ritalahtilisa K."/>
            <person name="Loeffler F."/>
            <person name="Woyke T."/>
        </authorList>
    </citation>
    <scope>NUCLEOTIDE SEQUENCE [LARGE SCALE GENOMIC DNA]</scope>
    <source>
        <strain evidence="10">ATCC BAA-1885 / DSM 22778 / Grapes</strain>
    </source>
</reference>
<feature type="transmembrane region" description="Helical" evidence="7">
    <location>
        <begin position="224"/>
        <end position="245"/>
    </location>
</feature>
<feature type="domain" description="Major facilitator superfamily (MFS) profile" evidence="8">
    <location>
        <begin position="25"/>
        <end position="409"/>
    </location>
</feature>
<keyword evidence="5 7" id="KW-1133">Transmembrane helix</keyword>
<comment type="subcellular location">
    <subcellularLocation>
        <location evidence="1">Cell membrane</location>
        <topology evidence="1">Multi-pass membrane protein</topology>
    </subcellularLocation>
</comment>
<dbReference type="Proteomes" id="UP000005632">
    <property type="component" value="Chromosome"/>
</dbReference>
<feature type="transmembrane region" description="Helical" evidence="7">
    <location>
        <begin position="91"/>
        <end position="111"/>
    </location>
</feature>
<evidence type="ECO:0000256" key="4">
    <source>
        <dbReference type="ARBA" id="ARBA00022692"/>
    </source>
</evidence>
<dbReference type="RefSeq" id="WP_014270495.1">
    <property type="nucleotide sequence ID" value="NC_016633.1"/>
</dbReference>
<sequence>MINAKTEPRFPLNAGFSLYKGLGKNIYILFAIRVINRFGDFVQLLLVLILTGKFGMDSKATGLFITFVLICTSIGQLAGGEIADRFPRKRVLAFCQGMVSVCYLACSFAIGSSHSNLVPTLILVCSPFRGATSPVSNTMVADFTSEADRGRAFSLLYLGTNIGVALGPMAAAFLYARSLPLLFGGSAFLIALSTLMLVLQIPLVKVEAFQSEKQEVKTHFLKELLKKPAIVWYLVFFVLYCFAYEQNSFALPLQFSSLFGVNTGAARFGYLMTVNALTVLALTPVITRLTDHRHQLKNMRLAMWFYVVGFGMYAVCSDYMLLLFATFIWTIGEILVATNGNVFLNAYAPVRYRARFNAVSITAGGLGHALGPSLGALLLGKGNYSLLWGVMSGICLFLVFCYFQMDRRFGAQKKG</sequence>
<gene>
    <name evidence="9" type="ordered locus">SpiGrapes_1858</name>
</gene>
<evidence type="ECO:0000256" key="5">
    <source>
        <dbReference type="ARBA" id="ARBA00022989"/>
    </source>
</evidence>
<feature type="transmembrane region" description="Helical" evidence="7">
    <location>
        <begin position="385"/>
        <end position="405"/>
    </location>
</feature>
<dbReference type="KEGG" id="sgp:SpiGrapes_1858"/>
<keyword evidence="4 7" id="KW-0812">Transmembrane</keyword>
<dbReference type="SUPFAM" id="SSF103473">
    <property type="entry name" value="MFS general substrate transporter"/>
    <property type="match status" value="1"/>
</dbReference>
<dbReference type="InterPro" id="IPR036259">
    <property type="entry name" value="MFS_trans_sf"/>
</dbReference>
<evidence type="ECO:0000256" key="7">
    <source>
        <dbReference type="SAM" id="Phobius"/>
    </source>
</evidence>
<evidence type="ECO:0000256" key="6">
    <source>
        <dbReference type="ARBA" id="ARBA00023136"/>
    </source>
</evidence>
<dbReference type="eggNOG" id="COG2814">
    <property type="taxonomic scope" value="Bacteria"/>
</dbReference>
<dbReference type="InterPro" id="IPR050171">
    <property type="entry name" value="MFS_Transporters"/>
</dbReference>
<evidence type="ECO:0000256" key="2">
    <source>
        <dbReference type="ARBA" id="ARBA00022448"/>
    </source>
</evidence>
<dbReference type="InterPro" id="IPR020846">
    <property type="entry name" value="MFS_dom"/>
</dbReference>
<feature type="transmembrane region" description="Helical" evidence="7">
    <location>
        <begin position="26"/>
        <end position="50"/>
    </location>
</feature>
<feature type="transmembrane region" description="Helical" evidence="7">
    <location>
        <begin position="356"/>
        <end position="379"/>
    </location>
</feature>
<feature type="transmembrane region" description="Helical" evidence="7">
    <location>
        <begin position="298"/>
        <end position="315"/>
    </location>
</feature>
<dbReference type="InterPro" id="IPR011701">
    <property type="entry name" value="MFS"/>
</dbReference>
<accession>G8QY87</accession>
<dbReference type="AlphaFoldDB" id="G8QY87"/>
<feature type="transmembrane region" description="Helical" evidence="7">
    <location>
        <begin position="265"/>
        <end position="286"/>
    </location>
</feature>
<dbReference type="Gene3D" id="1.20.1250.20">
    <property type="entry name" value="MFS general substrate transporter like domains"/>
    <property type="match status" value="1"/>
</dbReference>
<proteinExistence type="predicted"/>
<dbReference type="OrthoDB" id="9793283at2"/>
<feature type="transmembrane region" description="Helical" evidence="7">
    <location>
        <begin position="181"/>
        <end position="203"/>
    </location>
</feature>
<evidence type="ECO:0000256" key="1">
    <source>
        <dbReference type="ARBA" id="ARBA00004651"/>
    </source>
</evidence>
<dbReference type="EMBL" id="CP003155">
    <property type="protein sequence ID" value="AEV29652.1"/>
    <property type="molecule type" value="Genomic_DNA"/>
</dbReference>
<dbReference type="PANTHER" id="PTHR23517">
    <property type="entry name" value="RESISTANCE PROTEIN MDTM, PUTATIVE-RELATED-RELATED"/>
    <property type="match status" value="1"/>
</dbReference>
<dbReference type="GO" id="GO:0022857">
    <property type="term" value="F:transmembrane transporter activity"/>
    <property type="evidence" value="ECO:0007669"/>
    <property type="project" value="InterPro"/>
</dbReference>
<evidence type="ECO:0000313" key="10">
    <source>
        <dbReference type="Proteomes" id="UP000005632"/>
    </source>
</evidence>
<dbReference type="HOGENOM" id="CLU_001265_60_4_12"/>
<dbReference type="GO" id="GO:0005886">
    <property type="term" value="C:plasma membrane"/>
    <property type="evidence" value="ECO:0007669"/>
    <property type="project" value="UniProtKB-SubCell"/>
</dbReference>
<name>G8QY87_SPHPG</name>
<keyword evidence="2" id="KW-0813">Transport</keyword>
<dbReference type="PROSITE" id="PS50850">
    <property type="entry name" value="MFS"/>
    <property type="match status" value="1"/>
</dbReference>
<keyword evidence="3" id="KW-1003">Cell membrane</keyword>
<dbReference type="PANTHER" id="PTHR23517:SF3">
    <property type="entry name" value="INTEGRAL MEMBRANE TRANSPORT PROTEIN"/>
    <property type="match status" value="1"/>
</dbReference>
<feature type="transmembrane region" description="Helical" evidence="7">
    <location>
        <begin position="62"/>
        <end position="79"/>
    </location>
</feature>
<keyword evidence="6 7" id="KW-0472">Membrane</keyword>
<dbReference type="STRING" id="158190.SpiGrapes_1858"/>
<organism evidence="9 10">
    <name type="scientific">Sphaerochaeta pleomorpha (strain ATCC BAA-1885 / DSM 22778 / Grapes)</name>
    <dbReference type="NCBI Taxonomy" id="158190"/>
    <lineage>
        <taxon>Bacteria</taxon>
        <taxon>Pseudomonadati</taxon>
        <taxon>Spirochaetota</taxon>
        <taxon>Spirochaetia</taxon>
        <taxon>Spirochaetales</taxon>
        <taxon>Sphaerochaetaceae</taxon>
        <taxon>Sphaerochaeta</taxon>
    </lineage>
</organism>
<evidence type="ECO:0000256" key="3">
    <source>
        <dbReference type="ARBA" id="ARBA00022475"/>
    </source>
</evidence>
<protein>
    <submittedName>
        <fullName evidence="9">Arabinose efflux permease family protein</fullName>
    </submittedName>
</protein>